<dbReference type="Proteomes" id="UP001396898">
    <property type="component" value="Unassembled WGS sequence"/>
</dbReference>
<keyword evidence="5" id="KW-1185">Reference proteome</keyword>
<gene>
    <name evidence="4" type="ORF">PG991_000786</name>
</gene>
<reference evidence="4 5" key="1">
    <citation type="submission" date="2023-01" db="EMBL/GenBank/DDBJ databases">
        <title>Analysis of 21 Apiospora genomes using comparative genomics revels a genus with tremendous synthesis potential of carbohydrate active enzymes and secondary metabolites.</title>
        <authorList>
            <person name="Sorensen T."/>
        </authorList>
    </citation>
    <scope>NUCLEOTIDE SEQUENCE [LARGE SCALE GENOMIC DNA]</scope>
    <source>
        <strain evidence="4 5">CBS 20057</strain>
    </source>
</reference>
<dbReference type="PRINTS" id="PR00792">
    <property type="entry name" value="PEPSIN"/>
</dbReference>
<dbReference type="InterPro" id="IPR021109">
    <property type="entry name" value="Peptidase_aspartic_dom_sf"/>
</dbReference>
<dbReference type="Gene3D" id="2.40.70.10">
    <property type="entry name" value="Acid Proteases"/>
    <property type="match status" value="2"/>
</dbReference>
<feature type="domain" description="Peptidase A1" evidence="3">
    <location>
        <begin position="1"/>
        <end position="279"/>
    </location>
</feature>
<dbReference type="InterPro" id="IPR033121">
    <property type="entry name" value="PEPTIDASE_A1"/>
</dbReference>
<comment type="similarity">
    <text evidence="1">Belongs to the peptidase A1 family.</text>
</comment>
<accession>A0ABR1SSZ9</accession>
<protein>
    <recommendedName>
        <fullName evidence="3">Peptidase A1 domain-containing protein</fullName>
    </recommendedName>
</protein>
<dbReference type="PANTHER" id="PTHR47966:SF51">
    <property type="entry name" value="BETA-SITE APP-CLEAVING ENZYME, ISOFORM A-RELATED"/>
    <property type="match status" value="1"/>
</dbReference>
<evidence type="ECO:0000313" key="5">
    <source>
        <dbReference type="Proteomes" id="UP001396898"/>
    </source>
</evidence>
<feature type="region of interest" description="Disordered" evidence="2">
    <location>
        <begin position="337"/>
        <end position="361"/>
    </location>
</feature>
<sequence>MQNPPGAYGQFFTDAWHIGNAKVENVSFGATANDTELQAVVGLGGILDTQKTSRPSLTAAFAAAGLSTTSAYSVWLGDLAGKAGSLVFGGIDTQKFRGTLTRLKTYPLQLDKTKDDRLGVQLSTVLAVSITGTDVLDCGTRPLLVEIFMGSSAILLPGDLVEAIYKEVGASTDPLREGLAIIPCHMGNSPAYFSFVFSSAEDETGAASTGPMVNISMSSLVLPSNLDTKRVSKDMFTSPQNPTCQFAIVKGTDTFGLGEAFMRSTYVVFDQENSEIGIAQSNPTPSGSYLIRFPSKGALIPLATPAASPTDTFPASVLTSSVAPLPTYPAAAGFQHWETARPPPTTNSTGPADDGQPTSSNGLAIGLGAGLPCGAVAVFTGFMAYWRIKLKRPLPILKHFSKQRWINPYATELEVKHPQPDAAEAVEFPWAFDRPVGWTELDAPVRPVELEGDYSYHQNHVSAFIPNRQDTLSSSTVVDTEEARSAMARRESMIIPGNLSAATSPIDGGGSTARDSGSYIASAITSPLRMSLIPGPDRIDIGVLGDHPANFRDATLSLPEEPKGSSRVIGDHHHDSGFQEVRYQEESMALGKAL</sequence>
<dbReference type="SUPFAM" id="SSF50630">
    <property type="entry name" value="Acid proteases"/>
    <property type="match status" value="1"/>
</dbReference>
<feature type="compositionally biased region" description="Polar residues" evidence="2">
    <location>
        <begin position="346"/>
        <end position="361"/>
    </location>
</feature>
<evidence type="ECO:0000256" key="1">
    <source>
        <dbReference type="ARBA" id="ARBA00007447"/>
    </source>
</evidence>
<name>A0ABR1SSZ9_9PEZI</name>
<evidence type="ECO:0000256" key="2">
    <source>
        <dbReference type="SAM" id="MobiDB-lite"/>
    </source>
</evidence>
<dbReference type="Pfam" id="PF00026">
    <property type="entry name" value="Asp"/>
    <property type="match status" value="1"/>
</dbReference>
<dbReference type="InterPro" id="IPR001461">
    <property type="entry name" value="Aspartic_peptidase_A1"/>
</dbReference>
<organism evidence="4 5">
    <name type="scientific">Apiospora marii</name>
    <dbReference type="NCBI Taxonomy" id="335849"/>
    <lineage>
        <taxon>Eukaryota</taxon>
        <taxon>Fungi</taxon>
        <taxon>Dikarya</taxon>
        <taxon>Ascomycota</taxon>
        <taxon>Pezizomycotina</taxon>
        <taxon>Sordariomycetes</taxon>
        <taxon>Xylariomycetidae</taxon>
        <taxon>Amphisphaeriales</taxon>
        <taxon>Apiosporaceae</taxon>
        <taxon>Apiospora</taxon>
    </lineage>
</organism>
<proteinExistence type="inferred from homology"/>
<dbReference type="PROSITE" id="PS51767">
    <property type="entry name" value="PEPTIDASE_A1"/>
    <property type="match status" value="1"/>
</dbReference>
<evidence type="ECO:0000259" key="3">
    <source>
        <dbReference type="PROSITE" id="PS51767"/>
    </source>
</evidence>
<dbReference type="EMBL" id="JAQQWI010000002">
    <property type="protein sequence ID" value="KAK8037440.1"/>
    <property type="molecule type" value="Genomic_DNA"/>
</dbReference>
<comment type="caution">
    <text evidence="4">The sequence shown here is derived from an EMBL/GenBank/DDBJ whole genome shotgun (WGS) entry which is preliminary data.</text>
</comment>
<evidence type="ECO:0000313" key="4">
    <source>
        <dbReference type="EMBL" id="KAK8037440.1"/>
    </source>
</evidence>
<dbReference type="PANTHER" id="PTHR47966">
    <property type="entry name" value="BETA-SITE APP-CLEAVING ENZYME, ISOFORM A-RELATED"/>
    <property type="match status" value="1"/>
</dbReference>